<evidence type="ECO:0000256" key="1">
    <source>
        <dbReference type="ARBA" id="ARBA00010990"/>
    </source>
</evidence>
<protein>
    <submittedName>
        <fullName evidence="5">4'-phosphopantetheinyl transferase superfamily protein</fullName>
    </submittedName>
</protein>
<dbReference type="RefSeq" id="WP_187785252.1">
    <property type="nucleotide sequence ID" value="NZ_JACTVA010000026.1"/>
</dbReference>
<keyword evidence="6" id="KW-1185">Reference proteome</keyword>
<evidence type="ECO:0000313" key="5">
    <source>
        <dbReference type="EMBL" id="MBC9208089.1"/>
    </source>
</evidence>
<dbReference type="InterPro" id="IPR008278">
    <property type="entry name" value="4-PPantetheinyl_Trfase_dom"/>
</dbReference>
<dbReference type="Proteomes" id="UP000626026">
    <property type="component" value="Unassembled WGS sequence"/>
</dbReference>
<proteinExistence type="inferred from homology"/>
<dbReference type="Pfam" id="PF01648">
    <property type="entry name" value="ACPS"/>
    <property type="match status" value="1"/>
</dbReference>
<dbReference type="InterPro" id="IPR037143">
    <property type="entry name" value="4-PPantetheinyl_Trfase_dom_sf"/>
</dbReference>
<feature type="domain" description="4'-phosphopantetheinyl transferase N-terminal" evidence="4">
    <location>
        <begin position="32"/>
        <end position="112"/>
    </location>
</feature>
<dbReference type="Pfam" id="PF22624">
    <property type="entry name" value="AASDHPPT_N"/>
    <property type="match status" value="1"/>
</dbReference>
<dbReference type="InterPro" id="IPR050559">
    <property type="entry name" value="P-Pant_transferase_sf"/>
</dbReference>
<keyword evidence="2 5" id="KW-0808">Transferase</keyword>
<dbReference type="EMBL" id="JACTVA010000026">
    <property type="protein sequence ID" value="MBC9208089.1"/>
    <property type="molecule type" value="Genomic_DNA"/>
</dbReference>
<evidence type="ECO:0000259" key="3">
    <source>
        <dbReference type="Pfam" id="PF01648"/>
    </source>
</evidence>
<dbReference type="Gene3D" id="3.90.470.20">
    <property type="entry name" value="4'-phosphopantetheinyl transferase domain"/>
    <property type="match status" value="2"/>
</dbReference>
<comment type="caution">
    <text evidence="5">The sequence shown here is derived from an EMBL/GenBank/DDBJ whole genome shotgun (WGS) entry which is preliminary data.</text>
</comment>
<dbReference type="SUPFAM" id="SSF56214">
    <property type="entry name" value="4'-phosphopantetheinyl transferase"/>
    <property type="match status" value="2"/>
</dbReference>
<organism evidence="5 6">
    <name type="scientific">Teichococcus aerophilus</name>
    <dbReference type="NCBI Taxonomy" id="1224513"/>
    <lineage>
        <taxon>Bacteria</taxon>
        <taxon>Pseudomonadati</taxon>
        <taxon>Pseudomonadota</taxon>
        <taxon>Alphaproteobacteria</taxon>
        <taxon>Acetobacterales</taxon>
        <taxon>Roseomonadaceae</taxon>
        <taxon>Roseomonas</taxon>
    </lineage>
</organism>
<evidence type="ECO:0000313" key="6">
    <source>
        <dbReference type="Proteomes" id="UP000626026"/>
    </source>
</evidence>
<evidence type="ECO:0000256" key="2">
    <source>
        <dbReference type="ARBA" id="ARBA00022679"/>
    </source>
</evidence>
<dbReference type="InterPro" id="IPR055066">
    <property type="entry name" value="AASDHPPT_N"/>
</dbReference>
<dbReference type="PANTHER" id="PTHR12215:SF10">
    <property type="entry name" value="L-AMINOADIPATE-SEMIALDEHYDE DEHYDROGENASE-PHOSPHOPANTETHEINYL TRANSFERASE"/>
    <property type="match status" value="1"/>
</dbReference>
<comment type="similarity">
    <text evidence="1">Belongs to the P-Pant transferase superfamily. Gsp/Sfp/HetI/AcpT family.</text>
</comment>
<feature type="domain" description="4'-phosphopantetheinyl transferase" evidence="3">
    <location>
        <begin position="118"/>
        <end position="177"/>
    </location>
</feature>
<gene>
    <name evidence="5" type="ORF">IBL26_14690</name>
</gene>
<dbReference type="GO" id="GO:0016740">
    <property type="term" value="F:transferase activity"/>
    <property type="evidence" value="ECO:0007669"/>
    <property type="project" value="UniProtKB-KW"/>
</dbReference>
<sequence>MSTDAPFPSQTAEPRLTVALCTLPDDAAQGLDHAQKHLPPALLPGIQRYRRVEDRLARAAARLMLRAMLRRLGHHGAASLDGWRNDPGGRPYLEGRPVDFSISHSGRWVGLAIGQQLRVGLDLEERRPVALKDFAHILTPAEQARIATEPDPASALLLAWCLREAVLKADGTGFILPDAAIRAIGEGHFPGARHWETRALARPEGCLALATDRPAAIEAWQELSWADILAGGAA</sequence>
<accession>A0ABR7RP74</accession>
<evidence type="ECO:0000259" key="4">
    <source>
        <dbReference type="Pfam" id="PF22624"/>
    </source>
</evidence>
<reference evidence="5 6" key="1">
    <citation type="journal article" date="2013" name="Int. J. Syst. Evol. Microbiol.">
        <title>Roseomonas aerophila sp. nov., isolated from air.</title>
        <authorList>
            <person name="Kim S.J."/>
            <person name="Weon H.Y."/>
            <person name="Ahn J.H."/>
            <person name="Hong S.B."/>
            <person name="Seok S.J."/>
            <person name="Whang K.S."/>
            <person name="Kwon S.W."/>
        </authorList>
    </citation>
    <scope>NUCLEOTIDE SEQUENCE [LARGE SCALE GENOMIC DNA]</scope>
    <source>
        <strain evidence="5 6">NBRC 108923</strain>
    </source>
</reference>
<dbReference type="PANTHER" id="PTHR12215">
    <property type="entry name" value="PHOSPHOPANTETHEINE TRANSFERASE"/>
    <property type="match status" value="1"/>
</dbReference>
<name>A0ABR7RP74_9PROT</name>